<keyword evidence="1" id="KW-0812">Transmembrane</keyword>
<dbReference type="OrthoDB" id="6059252at2"/>
<evidence type="ECO:0000256" key="1">
    <source>
        <dbReference type="SAM" id="Phobius"/>
    </source>
</evidence>
<keyword evidence="1" id="KW-0472">Membrane</keyword>
<keyword evidence="3" id="KW-1185">Reference proteome</keyword>
<protein>
    <recommendedName>
        <fullName evidence="4">DUF1109 domain-containing protein</fullName>
    </recommendedName>
</protein>
<proteinExistence type="predicted"/>
<dbReference type="Pfam" id="PF06532">
    <property type="entry name" value="NrsF"/>
    <property type="match status" value="1"/>
</dbReference>
<gene>
    <name evidence="2" type="ORF">AAW51_3519</name>
</gene>
<dbReference type="AlphaFoldDB" id="A0A0G3BUJ9"/>
<feature type="transmembrane region" description="Helical" evidence="1">
    <location>
        <begin position="125"/>
        <end position="147"/>
    </location>
</feature>
<dbReference type="EMBL" id="CP011371">
    <property type="protein sequence ID" value="AKJ30210.1"/>
    <property type="molecule type" value="Genomic_DNA"/>
</dbReference>
<feature type="transmembrane region" description="Helical" evidence="1">
    <location>
        <begin position="91"/>
        <end position="113"/>
    </location>
</feature>
<evidence type="ECO:0000313" key="2">
    <source>
        <dbReference type="EMBL" id="AKJ30210.1"/>
    </source>
</evidence>
<dbReference type="Proteomes" id="UP000035352">
    <property type="component" value="Chromosome"/>
</dbReference>
<sequence>MHTTQLIDTLARGLEPVDPRLPRRALAVALGLGCAGAVALMLPLLGLHPALQEALADPMFWVRWGFTLALLAASVAAARRLGRPGMAAGHIAGWAAAPVALLWLLAAGVLWQAPADERVALVLGTTWRVCAFNIALLSVPALVAGMLAMRTMAPTRPAAAGAAVGAAAGALGAAVYAWHCPELAAPFIAVWYVAGIVLSSVIGALAGRVVLRW</sequence>
<feature type="transmembrane region" description="Helical" evidence="1">
    <location>
        <begin position="190"/>
        <end position="211"/>
    </location>
</feature>
<keyword evidence="1" id="KW-1133">Transmembrane helix</keyword>
<dbReference type="InterPro" id="IPR009495">
    <property type="entry name" value="NrsF"/>
</dbReference>
<name>A0A0G3BUJ9_9BURK</name>
<dbReference type="STRING" id="413882.AAW51_3519"/>
<dbReference type="KEGG" id="pbh:AAW51_3519"/>
<reference evidence="2 3" key="1">
    <citation type="submission" date="2015-05" db="EMBL/GenBank/DDBJ databases">
        <authorList>
            <person name="Tang B."/>
            <person name="Yu Y."/>
        </authorList>
    </citation>
    <scope>NUCLEOTIDE SEQUENCE [LARGE SCALE GENOMIC DNA]</scope>
    <source>
        <strain evidence="2 3">DSM 7029</strain>
    </source>
</reference>
<accession>A0A0G3BUJ9</accession>
<feature type="transmembrane region" description="Helical" evidence="1">
    <location>
        <begin position="25"/>
        <end position="48"/>
    </location>
</feature>
<feature type="transmembrane region" description="Helical" evidence="1">
    <location>
        <begin position="159"/>
        <end position="178"/>
    </location>
</feature>
<organism evidence="2 3">
    <name type="scientific">Caldimonas brevitalea</name>
    <dbReference type="NCBI Taxonomy" id="413882"/>
    <lineage>
        <taxon>Bacteria</taxon>
        <taxon>Pseudomonadati</taxon>
        <taxon>Pseudomonadota</taxon>
        <taxon>Betaproteobacteria</taxon>
        <taxon>Burkholderiales</taxon>
        <taxon>Sphaerotilaceae</taxon>
        <taxon>Caldimonas</taxon>
    </lineage>
</organism>
<feature type="transmembrane region" description="Helical" evidence="1">
    <location>
        <begin position="60"/>
        <end position="79"/>
    </location>
</feature>
<evidence type="ECO:0008006" key="4">
    <source>
        <dbReference type="Google" id="ProtNLM"/>
    </source>
</evidence>
<dbReference type="RefSeq" id="WP_053013681.1">
    <property type="nucleotide sequence ID" value="NZ_CP011371.1"/>
</dbReference>
<evidence type="ECO:0000313" key="3">
    <source>
        <dbReference type="Proteomes" id="UP000035352"/>
    </source>
</evidence>